<dbReference type="Pfam" id="PF02826">
    <property type="entry name" value="2-Hacid_dh_C"/>
    <property type="match status" value="1"/>
</dbReference>
<proteinExistence type="predicted"/>
<dbReference type="CDD" id="cd12159">
    <property type="entry name" value="2-Hacid_dh_2"/>
    <property type="match status" value="1"/>
</dbReference>
<dbReference type="GO" id="GO:0051287">
    <property type="term" value="F:NAD binding"/>
    <property type="evidence" value="ECO:0007669"/>
    <property type="project" value="InterPro"/>
</dbReference>
<evidence type="ECO:0000313" key="5">
    <source>
        <dbReference type="Proteomes" id="UP000515570"/>
    </source>
</evidence>
<sequence length="297" mass="31662">MKFAITPMPWPNLIDLLNEHGFTQTELEDADFLVFNGSPKQFPQLPDNIKWVQLCLAGIDGFEKAGVVDPAKRWASARGVFGRTVAESAVALLLAQLHAHKKVSSWEDRPELEETTGWLHDKTVAIIGAGGIGRDLIPMLKGFGCHIIAVNNSGRPVEGADETVAGADGVWPRADYFILAAPLTDATYRMVNADTLAQMPAHAVVVNVGRGPLVDTEALTAALADGQIAGAALDVTDPEPLPADHPLWGMPNVVITPHVANTSERIQTLMAPATLANAKAFAAGEDMPTELIPGRGY</sequence>
<accession>A0A7G5FDV2</accession>
<dbReference type="Proteomes" id="UP000515570">
    <property type="component" value="Chromosome"/>
</dbReference>
<dbReference type="Gene3D" id="3.40.50.720">
    <property type="entry name" value="NAD(P)-binding Rossmann-like Domain"/>
    <property type="match status" value="2"/>
</dbReference>
<dbReference type="PANTHER" id="PTHR43333">
    <property type="entry name" value="2-HACID_DH_C DOMAIN-CONTAINING PROTEIN"/>
    <property type="match status" value="1"/>
</dbReference>
<protein>
    <recommendedName>
        <fullName evidence="3">D-isomer specific 2-hydroxyacid dehydrogenase NAD-binding domain-containing protein</fullName>
    </recommendedName>
</protein>
<feature type="domain" description="D-isomer specific 2-hydroxyacid dehydrogenase NAD-binding" evidence="3">
    <location>
        <begin position="96"/>
        <end position="260"/>
    </location>
</feature>
<evidence type="ECO:0000256" key="2">
    <source>
        <dbReference type="ARBA" id="ARBA00023027"/>
    </source>
</evidence>
<evidence type="ECO:0000259" key="3">
    <source>
        <dbReference type="Pfam" id="PF02826"/>
    </source>
</evidence>
<dbReference type="GO" id="GO:0016491">
    <property type="term" value="F:oxidoreductase activity"/>
    <property type="evidence" value="ECO:0007669"/>
    <property type="project" value="UniProtKB-KW"/>
</dbReference>
<dbReference type="AlphaFoldDB" id="A0A7G5FDV2"/>
<dbReference type="InterPro" id="IPR036291">
    <property type="entry name" value="NAD(P)-bd_dom_sf"/>
</dbReference>
<evidence type="ECO:0000256" key="1">
    <source>
        <dbReference type="ARBA" id="ARBA00023002"/>
    </source>
</evidence>
<keyword evidence="5" id="KW-1185">Reference proteome</keyword>
<gene>
    <name evidence="4" type="ORF">HW450_10685</name>
</gene>
<name>A0A7G5FDV2_9CORY</name>
<reference evidence="4 5" key="1">
    <citation type="submission" date="2020-07" db="EMBL/GenBank/DDBJ databases">
        <title>non toxigenic Corynebacterium sp. nov from a clinical source.</title>
        <authorList>
            <person name="Bernier A.-M."/>
            <person name="Bernard K."/>
        </authorList>
    </citation>
    <scope>NUCLEOTIDE SEQUENCE [LARGE SCALE GENOMIC DNA]</scope>
    <source>
        <strain evidence="5">NML 93-0612</strain>
    </source>
</reference>
<dbReference type="PANTHER" id="PTHR43333:SF1">
    <property type="entry name" value="D-ISOMER SPECIFIC 2-HYDROXYACID DEHYDROGENASE NAD-BINDING DOMAIN-CONTAINING PROTEIN"/>
    <property type="match status" value="1"/>
</dbReference>
<dbReference type="EMBL" id="CP059833">
    <property type="protein sequence ID" value="QMV84793.1"/>
    <property type="molecule type" value="Genomic_DNA"/>
</dbReference>
<dbReference type="InterPro" id="IPR006140">
    <property type="entry name" value="D-isomer_DH_NAD-bd"/>
</dbReference>
<keyword evidence="2" id="KW-0520">NAD</keyword>
<organism evidence="4 5">
    <name type="scientific">Corynebacterium hindlerae</name>
    <dbReference type="NCBI Taxonomy" id="699041"/>
    <lineage>
        <taxon>Bacteria</taxon>
        <taxon>Bacillati</taxon>
        <taxon>Actinomycetota</taxon>
        <taxon>Actinomycetes</taxon>
        <taxon>Mycobacteriales</taxon>
        <taxon>Corynebacteriaceae</taxon>
        <taxon>Corynebacterium</taxon>
    </lineage>
</organism>
<dbReference type="RefSeq" id="WP_182385600.1">
    <property type="nucleotide sequence ID" value="NZ_CP059833.1"/>
</dbReference>
<dbReference type="SUPFAM" id="SSF51735">
    <property type="entry name" value="NAD(P)-binding Rossmann-fold domains"/>
    <property type="match status" value="1"/>
</dbReference>
<evidence type="ECO:0000313" key="4">
    <source>
        <dbReference type="EMBL" id="QMV84793.1"/>
    </source>
</evidence>
<keyword evidence="1" id="KW-0560">Oxidoreductase</keyword>